<sequence>NTIQLLFECENKTQDVILGEDAGSENVGLCAVGNGKELYSAEVKIRGQEIVKLLSTRRQMRRVRRSQAHKRLIAEVHKILPISKVIIEVASFDIQKIKNPIIKGKEYRQGEMYGWENIRQYILFRDKYQCQAKKTCKNKNFEVNHIETRMTGGNAPNNLNLLCKEHHQDYTDGKLKKKFVRGESYKHQTFMNTMRWKLFKELKAIYPNISLTYGYITSIVRKANKLPKSHRNDALCIGGNPKVERLDNYLQIKQVRKKKRNLAEATFQKEHIRRKLNAKQIVRKEGL</sequence>
<feature type="non-terminal residue" evidence="2">
    <location>
        <position position="1"/>
    </location>
</feature>
<dbReference type="InterPro" id="IPR025938">
    <property type="entry name" value="RRXRR_dom"/>
</dbReference>
<dbReference type="Proteomes" id="UP001153678">
    <property type="component" value="Unassembled WGS sequence"/>
</dbReference>
<protein>
    <submittedName>
        <fullName evidence="2">10641_t:CDS:1</fullName>
    </submittedName>
</protein>
<accession>A0A9W4XAU3</accession>
<dbReference type="AlphaFoldDB" id="A0A9W4XAU3"/>
<dbReference type="CDD" id="cd00085">
    <property type="entry name" value="HNHc"/>
    <property type="match status" value="1"/>
</dbReference>
<evidence type="ECO:0000259" key="1">
    <source>
        <dbReference type="SMART" id="SM00507"/>
    </source>
</evidence>
<reference evidence="2" key="1">
    <citation type="submission" date="2022-08" db="EMBL/GenBank/DDBJ databases">
        <authorList>
            <person name="Kallberg Y."/>
            <person name="Tangrot J."/>
            <person name="Rosling A."/>
        </authorList>
    </citation>
    <scope>NUCLEOTIDE SEQUENCE</scope>
    <source>
        <strain evidence="2">Wild A</strain>
    </source>
</reference>
<organism evidence="2 3">
    <name type="scientific">Funneliformis geosporum</name>
    <dbReference type="NCBI Taxonomy" id="1117311"/>
    <lineage>
        <taxon>Eukaryota</taxon>
        <taxon>Fungi</taxon>
        <taxon>Fungi incertae sedis</taxon>
        <taxon>Mucoromycota</taxon>
        <taxon>Glomeromycotina</taxon>
        <taxon>Glomeromycetes</taxon>
        <taxon>Glomerales</taxon>
        <taxon>Glomeraceae</taxon>
        <taxon>Funneliformis</taxon>
    </lineage>
</organism>
<dbReference type="SMART" id="SM00507">
    <property type="entry name" value="HNHc"/>
    <property type="match status" value="1"/>
</dbReference>
<dbReference type="InterPro" id="IPR003615">
    <property type="entry name" value="HNH_nuc"/>
</dbReference>
<evidence type="ECO:0000313" key="2">
    <source>
        <dbReference type="EMBL" id="CAI2198478.1"/>
    </source>
</evidence>
<dbReference type="Pfam" id="PF14239">
    <property type="entry name" value="RRXRR"/>
    <property type="match status" value="1"/>
</dbReference>
<gene>
    <name evidence="2" type="ORF">FWILDA_LOCUS18592</name>
</gene>
<feature type="domain" description="HNH nuclease" evidence="1">
    <location>
        <begin position="117"/>
        <end position="168"/>
    </location>
</feature>
<proteinExistence type="predicted"/>
<comment type="caution">
    <text evidence="2">The sequence shown here is derived from an EMBL/GenBank/DDBJ whole genome shotgun (WGS) entry which is preliminary data.</text>
</comment>
<keyword evidence="3" id="KW-1185">Reference proteome</keyword>
<name>A0A9W4XAU3_9GLOM</name>
<dbReference type="EMBL" id="CAMKVN010018765">
    <property type="protein sequence ID" value="CAI2198478.1"/>
    <property type="molecule type" value="Genomic_DNA"/>
</dbReference>
<evidence type="ECO:0000313" key="3">
    <source>
        <dbReference type="Proteomes" id="UP001153678"/>
    </source>
</evidence>